<gene>
    <name evidence="2" type="ORF">IAA64_00440</name>
</gene>
<dbReference type="PANTHER" id="PTHR43394">
    <property type="entry name" value="ATP-DEPENDENT PERMEASE MDL1, MITOCHONDRIAL"/>
    <property type="match status" value="1"/>
</dbReference>
<dbReference type="PROSITE" id="PS50893">
    <property type="entry name" value="ABC_TRANSPORTER_2"/>
    <property type="match status" value="1"/>
</dbReference>
<dbReference type="GO" id="GO:0005524">
    <property type="term" value="F:ATP binding"/>
    <property type="evidence" value="ECO:0007669"/>
    <property type="project" value="UniProtKB-KW"/>
</dbReference>
<protein>
    <submittedName>
        <fullName evidence="2">ATP-binding cassette domain-containing protein</fullName>
    </submittedName>
</protein>
<dbReference type="Proteomes" id="UP000886884">
    <property type="component" value="Unassembled WGS sequence"/>
</dbReference>
<dbReference type="InterPro" id="IPR017871">
    <property type="entry name" value="ABC_transporter-like_CS"/>
</dbReference>
<dbReference type="Pfam" id="PF00005">
    <property type="entry name" value="ABC_tran"/>
    <property type="match status" value="1"/>
</dbReference>
<dbReference type="AlphaFoldDB" id="A0A9D1TB17"/>
<dbReference type="PANTHER" id="PTHR43394:SF1">
    <property type="entry name" value="ATP-BINDING CASSETTE SUB-FAMILY B MEMBER 10, MITOCHONDRIAL"/>
    <property type="match status" value="1"/>
</dbReference>
<dbReference type="PROSITE" id="PS00211">
    <property type="entry name" value="ABC_TRANSPORTER_1"/>
    <property type="match status" value="1"/>
</dbReference>
<dbReference type="GO" id="GO:0015421">
    <property type="term" value="F:ABC-type oligopeptide transporter activity"/>
    <property type="evidence" value="ECO:0007669"/>
    <property type="project" value="TreeGrafter"/>
</dbReference>
<sequence>VRDYTLDHLRAGVGMALQESVLFTGSIEENLHWGDENAPEEFVRQAAQVAQAAPFVEDMEEGYNTMLGQRGVNLSGGQKQRLCIARALIKRPKILILDDSTSAVDLATEAKIQAGLRKLMGHLTVFIIAQRISSVRNADKILVLDGGRIVDIGKHDELIQRCEIYREIAQSQLGKEAV</sequence>
<reference evidence="2" key="1">
    <citation type="submission" date="2020-10" db="EMBL/GenBank/DDBJ databases">
        <authorList>
            <person name="Gilroy R."/>
        </authorList>
    </citation>
    <scope>NUCLEOTIDE SEQUENCE</scope>
    <source>
        <strain evidence="2">CHK183-6373</strain>
    </source>
</reference>
<organism evidence="2 3">
    <name type="scientific">Candidatus Ornithocaccomicrobium faecavium</name>
    <dbReference type="NCBI Taxonomy" id="2840890"/>
    <lineage>
        <taxon>Bacteria</taxon>
        <taxon>Bacillati</taxon>
        <taxon>Bacillota</taxon>
        <taxon>Clostridia</taxon>
        <taxon>Candidatus Ornithocaccomicrobium</taxon>
    </lineage>
</organism>
<evidence type="ECO:0000259" key="1">
    <source>
        <dbReference type="PROSITE" id="PS50893"/>
    </source>
</evidence>
<dbReference type="Gene3D" id="3.40.50.300">
    <property type="entry name" value="P-loop containing nucleotide triphosphate hydrolases"/>
    <property type="match status" value="1"/>
</dbReference>
<keyword evidence="2" id="KW-0547">Nucleotide-binding</keyword>
<dbReference type="InterPro" id="IPR039421">
    <property type="entry name" value="Type_1_exporter"/>
</dbReference>
<evidence type="ECO:0000313" key="2">
    <source>
        <dbReference type="EMBL" id="HIV26409.1"/>
    </source>
</evidence>
<comment type="caution">
    <text evidence="2">The sequence shown here is derived from an EMBL/GenBank/DDBJ whole genome shotgun (WGS) entry which is preliminary data.</text>
</comment>
<dbReference type="InterPro" id="IPR003439">
    <property type="entry name" value="ABC_transporter-like_ATP-bd"/>
</dbReference>
<dbReference type="EMBL" id="DVOT01000007">
    <property type="protein sequence ID" value="HIV26409.1"/>
    <property type="molecule type" value="Genomic_DNA"/>
</dbReference>
<dbReference type="SUPFAM" id="SSF52540">
    <property type="entry name" value="P-loop containing nucleoside triphosphate hydrolases"/>
    <property type="match status" value="1"/>
</dbReference>
<reference evidence="2" key="2">
    <citation type="journal article" date="2021" name="PeerJ">
        <title>Extensive microbial diversity within the chicken gut microbiome revealed by metagenomics and culture.</title>
        <authorList>
            <person name="Gilroy R."/>
            <person name="Ravi A."/>
            <person name="Getino M."/>
            <person name="Pursley I."/>
            <person name="Horton D.L."/>
            <person name="Alikhan N.F."/>
            <person name="Baker D."/>
            <person name="Gharbi K."/>
            <person name="Hall N."/>
            <person name="Watson M."/>
            <person name="Adriaenssens E.M."/>
            <person name="Foster-Nyarko E."/>
            <person name="Jarju S."/>
            <person name="Secka A."/>
            <person name="Antonio M."/>
            <person name="Oren A."/>
            <person name="Chaudhuri R.R."/>
            <person name="La Ragione R."/>
            <person name="Hildebrand F."/>
            <person name="Pallen M.J."/>
        </authorList>
    </citation>
    <scope>NUCLEOTIDE SEQUENCE</scope>
    <source>
        <strain evidence="2">CHK183-6373</strain>
    </source>
</reference>
<dbReference type="InterPro" id="IPR027417">
    <property type="entry name" value="P-loop_NTPase"/>
</dbReference>
<dbReference type="GO" id="GO:0016887">
    <property type="term" value="F:ATP hydrolysis activity"/>
    <property type="evidence" value="ECO:0007669"/>
    <property type="project" value="InterPro"/>
</dbReference>
<feature type="domain" description="ABC transporter" evidence="1">
    <location>
        <begin position="1"/>
        <end position="171"/>
    </location>
</feature>
<evidence type="ECO:0000313" key="3">
    <source>
        <dbReference type="Proteomes" id="UP000886884"/>
    </source>
</evidence>
<proteinExistence type="predicted"/>
<feature type="non-terminal residue" evidence="2">
    <location>
        <position position="1"/>
    </location>
</feature>
<accession>A0A9D1TB17</accession>
<name>A0A9D1TB17_9FIRM</name>
<keyword evidence="2" id="KW-0067">ATP-binding</keyword>